<dbReference type="InterPro" id="IPR018376">
    <property type="entry name" value="Enoyl-CoA_hyd/isom_CS"/>
</dbReference>
<dbReference type="CDD" id="cd06558">
    <property type="entry name" value="crotonase-like"/>
    <property type="match status" value="1"/>
</dbReference>
<evidence type="ECO:0000313" key="3">
    <source>
        <dbReference type="EMBL" id="MBB5979928.1"/>
    </source>
</evidence>
<dbReference type="InterPro" id="IPR029045">
    <property type="entry name" value="ClpP/crotonase-like_dom_sf"/>
</dbReference>
<proteinExistence type="inferred from homology"/>
<dbReference type="SUPFAM" id="SSF52096">
    <property type="entry name" value="ClpP/crotonase"/>
    <property type="match status" value="1"/>
</dbReference>
<evidence type="ECO:0000256" key="2">
    <source>
        <dbReference type="RuleBase" id="RU003707"/>
    </source>
</evidence>
<evidence type="ECO:0000313" key="4">
    <source>
        <dbReference type="Proteomes" id="UP000558997"/>
    </source>
</evidence>
<dbReference type="GO" id="GO:0004300">
    <property type="term" value="F:enoyl-CoA hydratase activity"/>
    <property type="evidence" value="ECO:0007669"/>
    <property type="project" value="UniProtKB-EC"/>
</dbReference>
<keyword evidence="3" id="KW-0456">Lyase</keyword>
<comment type="similarity">
    <text evidence="1 2">Belongs to the enoyl-CoA hydratase/isomerase family.</text>
</comment>
<dbReference type="PANTHER" id="PTHR43802:SF1">
    <property type="entry name" value="IP11341P-RELATED"/>
    <property type="match status" value="1"/>
</dbReference>
<dbReference type="PROSITE" id="PS00166">
    <property type="entry name" value="ENOYL_COA_HYDRATASE"/>
    <property type="match status" value="1"/>
</dbReference>
<accession>A0A841DXH2</accession>
<evidence type="ECO:0000256" key="1">
    <source>
        <dbReference type="ARBA" id="ARBA00005254"/>
    </source>
</evidence>
<comment type="caution">
    <text evidence="3">The sequence shown here is derived from an EMBL/GenBank/DDBJ whole genome shotgun (WGS) entry which is preliminary data.</text>
</comment>
<dbReference type="InterPro" id="IPR014748">
    <property type="entry name" value="Enoyl-CoA_hydra_C"/>
</dbReference>
<keyword evidence="4" id="KW-1185">Reference proteome</keyword>
<dbReference type="AlphaFoldDB" id="A0A841DXH2"/>
<dbReference type="Proteomes" id="UP000558997">
    <property type="component" value="Unassembled WGS sequence"/>
</dbReference>
<dbReference type="Pfam" id="PF00378">
    <property type="entry name" value="ECH_1"/>
    <property type="match status" value="1"/>
</dbReference>
<dbReference type="NCBIfam" id="NF006100">
    <property type="entry name" value="PRK08252.1"/>
    <property type="match status" value="1"/>
</dbReference>
<dbReference type="EMBL" id="JACHNF010000001">
    <property type="protein sequence ID" value="MBB5979928.1"/>
    <property type="molecule type" value="Genomic_DNA"/>
</dbReference>
<protein>
    <submittedName>
        <fullName evidence="3">Enoyl-CoA hydratase</fullName>
        <ecNumber evidence="3">4.2.1.17</ecNumber>
    </submittedName>
</protein>
<name>A0A841DXH2_9ACTN</name>
<organism evidence="3 4">
    <name type="scientific">Kribbella solani</name>
    <dbReference type="NCBI Taxonomy" id="236067"/>
    <lineage>
        <taxon>Bacteria</taxon>
        <taxon>Bacillati</taxon>
        <taxon>Actinomycetota</taxon>
        <taxon>Actinomycetes</taxon>
        <taxon>Propionibacteriales</taxon>
        <taxon>Kribbellaceae</taxon>
        <taxon>Kribbella</taxon>
    </lineage>
</organism>
<dbReference type="Gene3D" id="3.90.226.10">
    <property type="entry name" value="2-enoyl-CoA Hydratase, Chain A, domain 1"/>
    <property type="match status" value="1"/>
</dbReference>
<sequence>MSSVLFEAGRDGVAVITINRPDQRNAVNLEVANGIAAAVDEFEARAGLSVAILTGAGGNFCAGLDLKAFTRGEIPVLPGRGFGGLTERPPAKPLLAAVEGWAVAGGFELALSADLIVAARDAKFGLPEVRRGLVAGSGGLVRLAKVLPYHLAMELALTGESLPAATARRYGMVNLLSEPGAVLGAARELALKIAANGPLAVRVSKQIVAGAVGYRDIDAFPGQQALVDEVVSSADALEGARAFAEKRQPVWTGA</sequence>
<dbReference type="InterPro" id="IPR001753">
    <property type="entry name" value="Enoyl-CoA_hydra/iso"/>
</dbReference>
<dbReference type="Gene3D" id="1.10.12.10">
    <property type="entry name" value="Lyase 2-enoyl-coa Hydratase, Chain A, domain 2"/>
    <property type="match status" value="1"/>
</dbReference>
<gene>
    <name evidence="3" type="ORF">HDA44_003269</name>
</gene>
<reference evidence="3 4" key="1">
    <citation type="submission" date="2020-08" db="EMBL/GenBank/DDBJ databases">
        <title>Sequencing the genomes of 1000 actinobacteria strains.</title>
        <authorList>
            <person name="Klenk H.-P."/>
        </authorList>
    </citation>
    <scope>NUCLEOTIDE SEQUENCE [LARGE SCALE GENOMIC DNA]</scope>
    <source>
        <strain evidence="3 4">DSM 17294</strain>
    </source>
</reference>
<dbReference type="RefSeq" id="WP_184835257.1">
    <property type="nucleotide sequence ID" value="NZ_BAAAVN010000006.1"/>
</dbReference>
<dbReference type="PANTHER" id="PTHR43802">
    <property type="entry name" value="ENOYL-COA HYDRATASE"/>
    <property type="match status" value="1"/>
</dbReference>
<dbReference type="EC" id="4.2.1.17" evidence="3"/>